<accession>A0A6N3GIF2</accession>
<dbReference type="RefSeq" id="WP_412442550.1">
    <property type="nucleotide sequence ID" value="NZ_CACRUT010000029.1"/>
</dbReference>
<dbReference type="SUPFAM" id="SSF53474">
    <property type="entry name" value="alpha/beta-Hydrolases"/>
    <property type="match status" value="1"/>
</dbReference>
<organism evidence="4">
    <name type="scientific">Paraprevotella clara</name>
    <dbReference type="NCBI Taxonomy" id="454154"/>
    <lineage>
        <taxon>Bacteria</taxon>
        <taxon>Pseudomonadati</taxon>
        <taxon>Bacteroidota</taxon>
        <taxon>Bacteroidia</taxon>
        <taxon>Bacteroidales</taxon>
        <taxon>Prevotellaceae</taxon>
        <taxon>Paraprevotella</taxon>
    </lineage>
</organism>
<dbReference type="SUPFAM" id="SSF82171">
    <property type="entry name" value="DPP6 N-terminal domain-like"/>
    <property type="match status" value="1"/>
</dbReference>
<evidence type="ECO:0000313" key="4">
    <source>
        <dbReference type="EMBL" id="VYU63940.1"/>
    </source>
</evidence>
<keyword evidence="1" id="KW-0732">Signal</keyword>
<proteinExistence type="predicted"/>
<dbReference type="PANTHER" id="PTHR11731:SF118">
    <property type="entry name" value="BLR1971 PROTEIN"/>
    <property type="match status" value="1"/>
</dbReference>
<dbReference type="AlphaFoldDB" id="A0A6N3GIF2"/>
<dbReference type="GO" id="GO:0008236">
    <property type="term" value="F:serine-type peptidase activity"/>
    <property type="evidence" value="ECO:0007669"/>
    <property type="project" value="InterPro"/>
</dbReference>
<reference evidence="4" key="1">
    <citation type="submission" date="2019-11" db="EMBL/GenBank/DDBJ databases">
        <authorList>
            <person name="Feng L."/>
        </authorList>
    </citation>
    <scope>NUCLEOTIDE SEQUENCE</scope>
    <source>
        <strain evidence="4">PclaraLFYP37</strain>
    </source>
</reference>
<dbReference type="Gene3D" id="2.140.10.30">
    <property type="entry name" value="Dipeptidylpeptidase IV, N-terminal domain"/>
    <property type="match status" value="1"/>
</dbReference>
<dbReference type="GO" id="GO:0006508">
    <property type="term" value="P:proteolysis"/>
    <property type="evidence" value="ECO:0007669"/>
    <property type="project" value="InterPro"/>
</dbReference>
<gene>
    <name evidence="4" type="primary">ptpA_4</name>
    <name evidence="4" type="ORF">PCLFYP37_03439</name>
</gene>
<sequence length="762" mass="87000">MRNKTIKSLLLPALCFIAANGQAQGTLEDYRRAYSLYEKFNATQVYNDPADIRWDGKTTFHYSVYTPEGTDYYVGKVTGDVKTADVKAIHMKALAELLSRETGKDIPRNTLRLSRLSVDENQPTSVSFEFDSYKWKVEEACTAGLRLGSKEELHSPKGPWKKPRHWMEVDDEKGAAPVASPDGKRQAYIKNDNVYVSDRDGRHERALSNDGTAGNYYSSWLKWSPDGKYVCANKIRPAQKRYVYYVESSPKSQLQPILHQQEYAKPGDELRFKVPCIFNVETGQAVIPSTELFDRQYDLYGPEWKEDGKAVTFEYNERGHKTYRVLELDAETGKVRTLVEESSPTFVNYSRMFRHVLKGGKEMIWMSERDNWNHLYMIDLEKGKVARQITKGDWVVRRVLKVDEDNQVIYFTASGVNPKEDPYHVHYYKINMDGKEMTCLTPEEGNHSAVFNEDFTLLVDKYSTVEQAPVTVLRTTQGEKAEERTLAQADLSKIKSAGWTAPEIFTAPGRDGVTPMWGIIQRPTNFDPQKKYPVIEYIYSGPGDAYTPKSFLPYNGYTTALAELGFIVVQLDAMGTSYRGKKFEEVCYKNLKDAGFPDRIQWIKAAAEKYPYMDSTRVGIYGCSAGGQEALAAVLFHPNFYKASYSSCGCHDNRMDKIWWNEQWMGYPVDSSYIACSNVENAHRLTRPLMLVVGEMDDNVDPASTMQVVDALIKANKDFELVVLPGVRHSMGESYGEHKRFDFFVKELMGVEPPKWEELKQK</sequence>
<dbReference type="EC" id="3.4.14.12" evidence="4"/>
<dbReference type="Pfam" id="PF00930">
    <property type="entry name" value="DPPIV_N"/>
    <property type="match status" value="1"/>
</dbReference>
<feature type="signal peptide" evidence="1">
    <location>
        <begin position="1"/>
        <end position="23"/>
    </location>
</feature>
<dbReference type="PANTHER" id="PTHR11731">
    <property type="entry name" value="PROTEASE FAMILY S9B,C DIPEPTIDYL-PEPTIDASE IV-RELATED"/>
    <property type="match status" value="1"/>
</dbReference>
<evidence type="ECO:0000259" key="3">
    <source>
        <dbReference type="Pfam" id="PF00930"/>
    </source>
</evidence>
<dbReference type="EMBL" id="CACRUT010000029">
    <property type="protein sequence ID" value="VYU63940.1"/>
    <property type="molecule type" value="Genomic_DNA"/>
</dbReference>
<protein>
    <submittedName>
        <fullName evidence="4">Prolyl tripeptidyl peptidase</fullName>
        <ecNumber evidence="4">3.4.14.12</ecNumber>
    </submittedName>
</protein>
<dbReference type="InterPro" id="IPR029058">
    <property type="entry name" value="AB_hydrolase_fold"/>
</dbReference>
<name>A0A6N3GIF2_9BACT</name>
<keyword evidence="4" id="KW-0378">Hydrolase</keyword>
<evidence type="ECO:0000256" key="1">
    <source>
        <dbReference type="SAM" id="SignalP"/>
    </source>
</evidence>
<dbReference type="InterPro" id="IPR001375">
    <property type="entry name" value="Peptidase_S9_cat"/>
</dbReference>
<evidence type="ECO:0000259" key="2">
    <source>
        <dbReference type="Pfam" id="PF00326"/>
    </source>
</evidence>
<feature type="domain" description="Dipeptidylpeptidase IV N-terminal" evidence="3">
    <location>
        <begin position="171"/>
        <end position="467"/>
    </location>
</feature>
<dbReference type="InterPro" id="IPR002469">
    <property type="entry name" value="Peptidase_S9B_N"/>
</dbReference>
<dbReference type="Gene3D" id="3.40.50.1820">
    <property type="entry name" value="alpha/beta hydrolase"/>
    <property type="match status" value="1"/>
</dbReference>
<dbReference type="InterPro" id="IPR050278">
    <property type="entry name" value="Serine_Prot_S9B/DPPIV"/>
</dbReference>
<feature type="chain" id="PRO_5027100805" evidence="1">
    <location>
        <begin position="24"/>
        <end position="762"/>
    </location>
</feature>
<dbReference type="Pfam" id="PF00326">
    <property type="entry name" value="Peptidase_S9"/>
    <property type="match status" value="1"/>
</dbReference>
<feature type="domain" description="Peptidase S9 prolyl oligopeptidase catalytic" evidence="2">
    <location>
        <begin position="559"/>
        <end position="747"/>
    </location>
</feature>